<accession>A0A3A8B574</accession>
<evidence type="ECO:0000313" key="5">
    <source>
        <dbReference type="Proteomes" id="UP000281128"/>
    </source>
</evidence>
<dbReference type="SFLD" id="SFLDS00001">
    <property type="entry name" value="Enolase"/>
    <property type="match status" value="1"/>
</dbReference>
<evidence type="ECO:0000256" key="2">
    <source>
        <dbReference type="ARBA" id="ARBA00022723"/>
    </source>
</evidence>
<organism evidence="4 5">
    <name type="scientific">Roseovarius spongiae</name>
    <dbReference type="NCBI Taxonomy" id="2320272"/>
    <lineage>
        <taxon>Bacteria</taxon>
        <taxon>Pseudomonadati</taxon>
        <taxon>Pseudomonadota</taxon>
        <taxon>Alphaproteobacteria</taxon>
        <taxon>Rhodobacterales</taxon>
        <taxon>Roseobacteraceae</taxon>
        <taxon>Roseovarius</taxon>
    </lineage>
</organism>
<evidence type="ECO:0000313" key="4">
    <source>
        <dbReference type="EMBL" id="RKF14179.1"/>
    </source>
</evidence>
<keyword evidence="4" id="KW-0413">Isomerase</keyword>
<feature type="domain" description="Mandelate racemase/muconate lactonizing enzyme C-terminal" evidence="3">
    <location>
        <begin position="141"/>
        <end position="237"/>
    </location>
</feature>
<dbReference type="InterPro" id="IPR029065">
    <property type="entry name" value="Enolase_C-like"/>
</dbReference>
<keyword evidence="2" id="KW-0479">Metal-binding</keyword>
<dbReference type="InterPro" id="IPR013342">
    <property type="entry name" value="Mandelate_racemase_C"/>
</dbReference>
<dbReference type="InterPro" id="IPR034593">
    <property type="entry name" value="DgoD-like"/>
</dbReference>
<keyword evidence="5" id="KW-1185">Reference proteome</keyword>
<dbReference type="InterPro" id="IPR029017">
    <property type="entry name" value="Enolase-like_N"/>
</dbReference>
<dbReference type="SUPFAM" id="SSF54826">
    <property type="entry name" value="Enolase N-terminal domain-like"/>
    <property type="match status" value="1"/>
</dbReference>
<dbReference type="InterPro" id="IPR013341">
    <property type="entry name" value="Mandelate_racemase_N_dom"/>
</dbReference>
<dbReference type="PANTHER" id="PTHR48080:SF3">
    <property type="entry name" value="ENOLASE SUPERFAMILY MEMBER DDB_G0284701"/>
    <property type="match status" value="1"/>
</dbReference>
<dbReference type="EMBL" id="RAPE01000003">
    <property type="protein sequence ID" value="RKF14179.1"/>
    <property type="molecule type" value="Genomic_DNA"/>
</dbReference>
<dbReference type="Gene3D" id="3.20.20.120">
    <property type="entry name" value="Enolase-like C-terminal domain"/>
    <property type="match status" value="1"/>
</dbReference>
<dbReference type="InterPro" id="IPR036849">
    <property type="entry name" value="Enolase-like_C_sf"/>
</dbReference>
<evidence type="ECO:0000259" key="3">
    <source>
        <dbReference type="SMART" id="SM00922"/>
    </source>
</evidence>
<dbReference type="SMART" id="SM00922">
    <property type="entry name" value="MR_MLE"/>
    <property type="match status" value="1"/>
</dbReference>
<dbReference type="Pfam" id="PF02746">
    <property type="entry name" value="MR_MLE_N"/>
    <property type="match status" value="1"/>
</dbReference>
<comment type="caution">
    <text evidence="4">The sequence shown here is derived from an EMBL/GenBank/DDBJ whole genome shotgun (WGS) entry which is preliminary data.</text>
</comment>
<dbReference type="SUPFAM" id="SSF51604">
    <property type="entry name" value="Enolase C-terminal domain-like"/>
    <property type="match status" value="1"/>
</dbReference>
<dbReference type="GO" id="GO:0016853">
    <property type="term" value="F:isomerase activity"/>
    <property type="evidence" value="ECO:0007669"/>
    <property type="project" value="UniProtKB-KW"/>
</dbReference>
<sequence>MNRIAVMRVWRADLALGIGLEHASASESALEEVFLGIETADGITALAEVRGNGAYATGADTATILRQTQEIVAPALLNCALDEASQRLGSLPVAPLVSALADSALHDARGRATGQPIWRLLEGRGAASIPVHAQIGFCTAKEAVIRARAAARAGFRRLKLRVGRPSPEADIAVIYAIREAVGERMAIAIDCNGGWDVETAGRVLRAIEPCAVAWAEQPTPAGDDDALRHVRAATVIPIIGDEAIRSGRDIDRLARAGAIDGVHLKLEKAGTVAALIGLVERARAAGLTVFLGQMDQGRLGSSMTTHLAAGIEADAYELWGFQNVTADVATGLDIRDGAMIVPQGAGNGMEVDMTKLELVGEFG</sequence>
<dbReference type="OrthoDB" id="9802699at2"/>
<dbReference type="PANTHER" id="PTHR48080">
    <property type="entry name" value="D-GALACTONATE DEHYDRATASE-RELATED"/>
    <property type="match status" value="1"/>
</dbReference>
<dbReference type="Proteomes" id="UP000281128">
    <property type="component" value="Unassembled WGS sequence"/>
</dbReference>
<dbReference type="GO" id="GO:0046872">
    <property type="term" value="F:metal ion binding"/>
    <property type="evidence" value="ECO:0007669"/>
    <property type="project" value="UniProtKB-KW"/>
</dbReference>
<dbReference type="Gene3D" id="3.30.390.10">
    <property type="entry name" value="Enolase-like, N-terminal domain"/>
    <property type="match status" value="1"/>
</dbReference>
<protein>
    <submittedName>
        <fullName evidence="4">Chloromuconate cycloisomerase</fullName>
    </submittedName>
</protein>
<gene>
    <name evidence="4" type="ORF">D6850_13515</name>
</gene>
<comment type="similarity">
    <text evidence="1">Belongs to the mandelate racemase/muconate lactonizing enzyme family.</text>
</comment>
<proteinExistence type="inferred from homology"/>
<evidence type="ECO:0000256" key="1">
    <source>
        <dbReference type="ARBA" id="ARBA00008031"/>
    </source>
</evidence>
<reference evidence="4 5" key="1">
    <citation type="submission" date="2018-09" db="EMBL/GenBank/DDBJ databases">
        <title>Roseovarius spongiae sp. nov., isolated from a marine sponge.</title>
        <authorList>
            <person name="Zhuang L."/>
            <person name="Luo L."/>
        </authorList>
    </citation>
    <scope>NUCLEOTIDE SEQUENCE [LARGE SCALE GENOMIC DNA]</scope>
    <source>
        <strain evidence="4 5">HN-E21</strain>
    </source>
</reference>
<dbReference type="AlphaFoldDB" id="A0A3A8B574"/>
<name>A0A3A8B574_9RHOB</name>
<dbReference type="Pfam" id="PF13378">
    <property type="entry name" value="MR_MLE_C"/>
    <property type="match status" value="1"/>
</dbReference>